<name>A0A1F4V3N3_UNCKA</name>
<sequence length="84" mass="9757">MGIASYKITRGDIKMFTEGKRDNKIDLILNDLSSKLKINNKKKAEIAEEIVGNRYNLVKLNWIKTHKTKKEKMVGVFIEMERTS</sequence>
<organism evidence="1 2">
    <name type="scientific">candidate division WWE3 bacterium RIFCSPLOWO2_01_FULL_39_13</name>
    <dbReference type="NCBI Taxonomy" id="1802624"/>
    <lineage>
        <taxon>Bacteria</taxon>
        <taxon>Katanobacteria</taxon>
    </lineage>
</organism>
<accession>A0A1F4V3N3</accession>
<dbReference type="STRING" id="1802624.A2982_02385"/>
<gene>
    <name evidence="1" type="ORF">A2982_02385</name>
</gene>
<protein>
    <submittedName>
        <fullName evidence="1">Uncharacterized protein</fullName>
    </submittedName>
</protein>
<evidence type="ECO:0000313" key="2">
    <source>
        <dbReference type="Proteomes" id="UP000178771"/>
    </source>
</evidence>
<dbReference type="Proteomes" id="UP000178771">
    <property type="component" value="Unassembled WGS sequence"/>
</dbReference>
<comment type="caution">
    <text evidence="1">The sequence shown here is derived from an EMBL/GenBank/DDBJ whole genome shotgun (WGS) entry which is preliminary data.</text>
</comment>
<evidence type="ECO:0000313" key="1">
    <source>
        <dbReference type="EMBL" id="OGC51093.1"/>
    </source>
</evidence>
<proteinExistence type="predicted"/>
<dbReference type="EMBL" id="MEVH01000031">
    <property type="protein sequence ID" value="OGC51093.1"/>
    <property type="molecule type" value="Genomic_DNA"/>
</dbReference>
<dbReference type="AlphaFoldDB" id="A0A1F4V3N3"/>
<reference evidence="1 2" key="1">
    <citation type="journal article" date="2016" name="Nat. Commun.">
        <title>Thousands of microbial genomes shed light on interconnected biogeochemical processes in an aquifer system.</title>
        <authorList>
            <person name="Anantharaman K."/>
            <person name="Brown C.T."/>
            <person name="Hug L.A."/>
            <person name="Sharon I."/>
            <person name="Castelle C.J."/>
            <person name="Probst A.J."/>
            <person name="Thomas B.C."/>
            <person name="Singh A."/>
            <person name="Wilkins M.J."/>
            <person name="Karaoz U."/>
            <person name="Brodie E.L."/>
            <person name="Williams K.H."/>
            <person name="Hubbard S.S."/>
            <person name="Banfield J.F."/>
        </authorList>
    </citation>
    <scope>NUCLEOTIDE SEQUENCE [LARGE SCALE GENOMIC DNA]</scope>
</reference>